<organism evidence="4 5">
    <name type="scientific">Bilophila wadsworthia (strain 3_1_6)</name>
    <dbReference type="NCBI Taxonomy" id="563192"/>
    <lineage>
        <taxon>Bacteria</taxon>
        <taxon>Pseudomonadati</taxon>
        <taxon>Thermodesulfobacteriota</taxon>
        <taxon>Desulfovibrionia</taxon>
        <taxon>Desulfovibrionales</taxon>
        <taxon>Desulfovibrionaceae</taxon>
        <taxon>Bilophila</taxon>
    </lineage>
</organism>
<dbReference type="PANTHER" id="PTHR43800">
    <property type="entry name" value="PEPTIDYL-LYSINE N-ACETYLTRANSFERASE YJAB"/>
    <property type="match status" value="1"/>
</dbReference>
<dbReference type="CDD" id="cd04301">
    <property type="entry name" value="NAT_SF"/>
    <property type="match status" value="1"/>
</dbReference>
<dbReference type="SUPFAM" id="SSF55729">
    <property type="entry name" value="Acyl-CoA N-acyltransferases (Nat)"/>
    <property type="match status" value="1"/>
</dbReference>
<evidence type="ECO:0000256" key="1">
    <source>
        <dbReference type="ARBA" id="ARBA00022679"/>
    </source>
</evidence>
<comment type="caution">
    <text evidence="4">The sequence shown here is derived from an EMBL/GenBank/DDBJ whole genome shotgun (WGS) entry which is preliminary data.</text>
</comment>
<accession>E5Y620</accession>
<dbReference type="STRING" id="563192.HMPREF0179_01633"/>
<name>E5Y620_BILW3</name>
<dbReference type="eggNOG" id="COG0456">
    <property type="taxonomic scope" value="Bacteria"/>
</dbReference>
<sequence length="142" mass="16168">MIRAFKEEDTETVIRIWLAASVRSHSFIDKAYWEEKAESMRTLYLPLSEIVVDEDRATGEVVAFMAFVEDYLAALFVAPAHQKRGVGSRLLALAKKMRGTLDLSVYAENERAVAFYQKNGFRITGERIEEVTGRTELLMAFP</sequence>
<protein>
    <recommendedName>
        <fullName evidence="3">N-acetyltransferase domain-containing protein</fullName>
    </recommendedName>
</protein>
<dbReference type="GO" id="GO:0016747">
    <property type="term" value="F:acyltransferase activity, transferring groups other than amino-acyl groups"/>
    <property type="evidence" value="ECO:0007669"/>
    <property type="project" value="InterPro"/>
</dbReference>
<gene>
    <name evidence="4" type="ORF">HMPREF0179_01633</name>
</gene>
<keyword evidence="5" id="KW-1185">Reference proteome</keyword>
<keyword evidence="2" id="KW-0012">Acyltransferase</keyword>
<dbReference type="GeneID" id="78087330"/>
<dbReference type="Gene3D" id="3.40.630.30">
    <property type="match status" value="1"/>
</dbReference>
<dbReference type="OrthoDB" id="9797417at2"/>
<dbReference type="InterPro" id="IPR000182">
    <property type="entry name" value="GNAT_dom"/>
</dbReference>
<evidence type="ECO:0000259" key="3">
    <source>
        <dbReference type="PROSITE" id="PS51186"/>
    </source>
</evidence>
<dbReference type="PANTHER" id="PTHR43800:SF1">
    <property type="entry name" value="PEPTIDYL-LYSINE N-ACETYLTRANSFERASE YJAB"/>
    <property type="match status" value="1"/>
</dbReference>
<dbReference type="PROSITE" id="PS51186">
    <property type="entry name" value="GNAT"/>
    <property type="match status" value="1"/>
</dbReference>
<dbReference type="EMBL" id="ADCP02000003">
    <property type="protein sequence ID" value="EFV44567.1"/>
    <property type="molecule type" value="Genomic_DNA"/>
</dbReference>
<reference evidence="4 5" key="2">
    <citation type="submission" date="2013-04" db="EMBL/GenBank/DDBJ databases">
        <title>The Genome Sequence of Bilophila wadsworthia 3_1_6.</title>
        <authorList>
            <consortium name="The Broad Institute Genomics Platform"/>
            <person name="Earl A."/>
            <person name="Ward D."/>
            <person name="Feldgarden M."/>
            <person name="Gevers D."/>
            <person name="Sibley C."/>
            <person name="Strauss J."/>
            <person name="Allen-Vercoe E."/>
            <person name="Walker B."/>
            <person name="Young S."/>
            <person name="Zeng Q."/>
            <person name="Gargeya S."/>
            <person name="Fitzgerald M."/>
            <person name="Haas B."/>
            <person name="Abouelleil A."/>
            <person name="Allen A.W."/>
            <person name="Alvarado L."/>
            <person name="Arachchi H.M."/>
            <person name="Berlin A.M."/>
            <person name="Chapman S.B."/>
            <person name="Gainer-Dewar J."/>
            <person name="Goldberg J."/>
            <person name="Griggs A."/>
            <person name="Gujja S."/>
            <person name="Hansen M."/>
            <person name="Howarth C."/>
            <person name="Imamovic A."/>
            <person name="Ireland A."/>
            <person name="Larimer J."/>
            <person name="McCowan C."/>
            <person name="Murphy C."/>
            <person name="Pearson M."/>
            <person name="Poon T.W."/>
            <person name="Priest M."/>
            <person name="Roberts A."/>
            <person name="Saif S."/>
            <person name="Shea T."/>
            <person name="Sisk P."/>
            <person name="Sykes S."/>
            <person name="Wortman J."/>
            <person name="Nusbaum C."/>
            <person name="Birren B."/>
        </authorList>
    </citation>
    <scope>NUCLEOTIDE SEQUENCE [LARGE SCALE GENOMIC DNA]</scope>
    <source>
        <strain evidence="4 5">3_1_6</strain>
    </source>
</reference>
<keyword evidence="1" id="KW-0808">Transferase</keyword>
<evidence type="ECO:0000313" key="4">
    <source>
        <dbReference type="EMBL" id="EFV44567.1"/>
    </source>
</evidence>
<dbReference type="InterPro" id="IPR016181">
    <property type="entry name" value="Acyl_CoA_acyltransferase"/>
</dbReference>
<dbReference type="Pfam" id="PF13508">
    <property type="entry name" value="Acetyltransf_7"/>
    <property type="match status" value="1"/>
</dbReference>
<reference evidence="4 5" key="1">
    <citation type="submission" date="2010-10" db="EMBL/GenBank/DDBJ databases">
        <authorList>
            <consortium name="The Broad Institute Genome Sequencing Platform"/>
            <person name="Ward D."/>
            <person name="Earl A."/>
            <person name="Feldgarden M."/>
            <person name="Young S.K."/>
            <person name="Gargeya S."/>
            <person name="Zeng Q."/>
            <person name="Alvarado L."/>
            <person name="Berlin A."/>
            <person name="Bochicchio J."/>
            <person name="Chapman S.B."/>
            <person name="Chen Z."/>
            <person name="Freedman E."/>
            <person name="Gellesch M."/>
            <person name="Goldberg J."/>
            <person name="Griggs A."/>
            <person name="Gujja S."/>
            <person name="Heilman E."/>
            <person name="Heiman D."/>
            <person name="Howarth C."/>
            <person name="Mehta T."/>
            <person name="Neiman D."/>
            <person name="Pearson M."/>
            <person name="Roberts A."/>
            <person name="Saif S."/>
            <person name="Shea T."/>
            <person name="Shenoy N."/>
            <person name="Sisk P."/>
            <person name="Stolte C."/>
            <person name="Sykes S."/>
            <person name="White J."/>
            <person name="Yandava C."/>
            <person name="Allen-Vercoe E."/>
            <person name="Sibley C."/>
            <person name="Ambrose C.E."/>
            <person name="Strauss J."/>
            <person name="Daigneault M."/>
            <person name="Haas B."/>
            <person name="Nusbaum C."/>
            <person name="Birren B."/>
        </authorList>
    </citation>
    <scope>NUCLEOTIDE SEQUENCE [LARGE SCALE GENOMIC DNA]</scope>
    <source>
        <strain evidence="4 5">3_1_6</strain>
    </source>
</reference>
<evidence type="ECO:0000256" key="2">
    <source>
        <dbReference type="ARBA" id="ARBA00023315"/>
    </source>
</evidence>
<evidence type="ECO:0000313" key="5">
    <source>
        <dbReference type="Proteomes" id="UP000006034"/>
    </source>
</evidence>
<dbReference type="AlphaFoldDB" id="E5Y620"/>
<feature type="domain" description="N-acetyltransferase" evidence="3">
    <location>
        <begin position="1"/>
        <end position="142"/>
    </location>
</feature>
<dbReference type="Proteomes" id="UP000006034">
    <property type="component" value="Unassembled WGS sequence"/>
</dbReference>
<dbReference type="RefSeq" id="WP_005027031.1">
    <property type="nucleotide sequence ID" value="NZ_KE150240.1"/>
</dbReference>
<proteinExistence type="predicted"/>
<dbReference type="HOGENOM" id="CLU_013985_21_2_7"/>